<evidence type="ECO:0000313" key="8">
    <source>
        <dbReference type="EMBL" id="BAO97182.1"/>
    </source>
</evidence>
<dbReference type="AlphaFoldDB" id="A0A060PZ68"/>
<dbReference type="InterPro" id="IPR030679">
    <property type="entry name" value="ABC_ATPase_HisP-typ"/>
</dbReference>
<evidence type="ECO:0000259" key="7">
    <source>
        <dbReference type="PROSITE" id="PS50893"/>
    </source>
</evidence>
<evidence type="ECO:0000256" key="4">
    <source>
        <dbReference type="ARBA" id="ARBA00022840"/>
    </source>
</evidence>
<dbReference type="PANTHER" id="PTHR43166:SF4">
    <property type="entry name" value="PHOSPHONATES IMPORT ATP-BINDING PROTEIN PHNC"/>
    <property type="match status" value="1"/>
</dbReference>
<dbReference type="EMBL" id="AP014523">
    <property type="protein sequence ID" value="BAO97182.1"/>
    <property type="molecule type" value="Genomic_DNA"/>
</dbReference>
<evidence type="ECO:0000256" key="5">
    <source>
        <dbReference type="ARBA" id="ARBA00053419"/>
    </source>
</evidence>
<dbReference type="InterPro" id="IPR003593">
    <property type="entry name" value="AAA+_ATPase"/>
</dbReference>
<dbReference type="PANTHER" id="PTHR43166">
    <property type="entry name" value="AMINO ACID IMPORT ATP-BINDING PROTEIN"/>
    <property type="match status" value="1"/>
</dbReference>
<accession>A0A060PZ68</accession>
<comment type="function">
    <text evidence="5">Most probably involved, with PEB1, in a binding-protein-dependent transport system for an amino acid. Probably responsible for energy coupling to the transport system.</text>
</comment>
<gene>
    <name evidence="8" type="ORF">NY40_0151</name>
</gene>
<dbReference type="InterPro" id="IPR027417">
    <property type="entry name" value="P-loop_NTPase"/>
</dbReference>
<evidence type="ECO:0000256" key="1">
    <source>
        <dbReference type="ARBA" id="ARBA00005417"/>
    </source>
</evidence>
<dbReference type="InterPro" id="IPR017871">
    <property type="entry name" value="ABC_transporter-like_CS"/>
</dbReference>
<dbReference type="FunFam" id="3.40.50.300:FF:000020">
    <property type="entry name" value="Amino acid ABC transporter ATP-binding component"/>
    <property type="match status" value="1"/>
</dbReference>
<dbReference type="Pfam" id="PF00005">
    <property type="entry name" value="ABC_tran"/>
    <property type="match status" value="1"/>
</dbReference>
<evidence type="ECO:0000256" key="2">
    <source>
        <dbReference type="ARBA" id="ARBA00022448"/>
    </source>
</evidence>
<dbReference type="PIRSF" id="PIRSF039085">
    <property type="entry name" value="ABC_ATPase_HisP"/>
    <property type="match status" value="1"/>
</dbReference>
<comment type="similarity">
    <text evidence="1">Belongs to the ABC transporter superfamily.</text>
</comment>
<dbReference type="RefSeq" id="WP_041049702.1">
    <property type="nucleotide sequence ID" value="NZ_AP014523.1"/>
</dbReference>
<dbReference type="CDD" id="cd03262">
    <property type="entry name" value="ABC_HisP_GlnQ"/>
    <property type="match status" value="1"/>
</dbReference>
<dbReference type="Gene3D" id="3.40.50.300">
    <property type="entry name" value="P-loop containing nucleotide triphosphate hydrolases"/>
    <property type="match status" value="1"/>
</dbReference>
<sequence>MSAILETKGLKKTYQNHLVLDGINFTLNKGEVAVILGPSGCGKSTFLKCLNGLEKIDEGEILFENTNLNTNATNWNQMRQKIGMVFQNYELFPHLNVLDNILLAPIKVQKRSKDEVISQAVELLKRVGLEHKQQAYPKELSGGQKQRVAIVRSLCMRPKIMLFDEVTASLDPEMVKEVLEVILELATTGMSMVIVTHEMKFAQKIASKIVFFDSGKIAEENSAKEFFNNPKSQRAQKFLETFHFLGSC</sequence>
<evidence type="ECO:0000256" key="6">
    <source>
        <dbReference type="ARBA" id="ARBA00071748"/>
    </source>
</evidence>
<evidence type="ECO:0000313" key="9">
    <source>
        <dbReference type="Proteomes" id="UP000031662"/>
    </source>
</evidence>
<dbReference type="HOGENOM" id="CLU_000604_1_22_7"/>
<dbReference type="Proteomes" id="UP000031662">
    <property type="component" value="Chromosome"/>
</dbReference>
<dbReference type="SUPFAM" id="SSF52540">
    <property type="entry name" value="P-loop containing nucleoside triphosphate hydrolases"/>
    <property type="match status" value="1"/>
</dbReference>
<dbReference type="InterPro" id="IPR003439">
    <property type="entry name" value="ABC_transporter-like_ATP-bd"/>
</dbReference>
<evidence type="ECO:0000256" key="3">
    <source>
        <dbReference type="ARBA" id="ARBA00022741"/>
    </source>
</evidence>
<reference evidence="8 9" key="1">
    <citation type="submission" date="2013-11" db="EMBL/GenBank/DDBJ databases">
        <title>Estimation of Helicobacter pylori bacteriophage ecology using H. pylori isolates.</title>
        <authorList>
            <person name="Uchiyama J."/>
            <person name="Takemura-Uchiyama I."/>
            <person name="Ujihara T."/>
            <person name="Matsuzaki S."/>
        </authorList>
    </citation>
    <scope>NUCLEOTIDE SEQUENCE [LARGE SCALE GENOMIC DNA]</scope>
    <source>
        <strain evidence="8 9">NY40</strain>
    </source>
</reference>
<dbReference type="PROSITE" id="PS00211">
    <property type="entry name" value="ABC_TRANSPORTER_1"/>
    <property type="match status" value="1"/>
</dbReference>
<organism evidence="8 9">
    <name type="scientific">Helicobacter pylori NY40</name>
    <dbReference type="NCBI Taxonomy" id="1426844"/>
    <lineage>
        <taxon>Bacteria</taxon>
        <taxon>Pseudomonadati</taxon>
        <taxon>Campylobacterota</taxon>
        <taxon>Epsilonproteobacteria</taxon>
        <taxon>Campylobacterales</taxon>
        <taxon>Helicobacteraceae</taxon>
        <taxon>Helicobacter</taxon>
    </lineage>
</organism>
<dbReference type="InterPro" id="IPR050086">
    <property type="entry name" value="MetN_ABC_transporter-like"/>
</dbReference>
<protein>
    <recommendedName>
        <fullName evidence="6">Probable ABC transporter ATP-binding protein PEB1C</fullName>
    </recommendedName>
</protein>
<dbReference type="GO" id="GO:0015424">
    <property type="term" value="F:ABC-type amino acid transporter activity"/>
    <property type="evidence" value="ECO:0007669"/>
    <property type="project" value="InterPro"/>
</dbReference>
<name>A0A060PZ68_HELPX</name>
<dbReference type="PROSITE" id="PS50893">
    <property type="entry name" value="ABC_TRANSPORTER_2"/>
    <property type="match status" value="1"/>
</dbReference>
<dbReference type="GO" id="GO:0016887">
    <property type="term" value="F:ATP hydrolysis activity"/>
    <property type="evidence" value="ECO:0007669"/>
    <property type="project" value="InterPro"/>
</dbReference>
<keyword evidence="2" id="KW-0813">Transport</keyword>
<feature type="domain" description="ABC transporter" evidence="7">
    <location>
        <begin position="5"/>
        <end position="239"/>
    </location>
</feature>
<dbReference type="SMART" id="SM00382">
    <property type="entry name" value="AAA"/>
    <property type="match status" value="1"/>
</dbReference>
<dbReference type="GO" id="GO:0005524">
    <property type="term" value="F:ATP binding"/>
    <property type="evidence" value="ECO:0007669"/>
    <property type="project" value="UniProtKB-KW"/>
</dbReference>
<keyword evidence="4 8" id="KW-0067">ATP-binding</keyword>
<keyword evidence="3" id="KW-0547">Nucleotide-binding</keyword>
<proteinExistence type="inferred from homology"/>